<evidence type="ECO:0000313" key="3">
    <source>
        <dbReference type="Proteomes" id="UP001064489"/>
    </source>
</evidence>
<reference evidence="2" key="1">
    <citation type="journal article" date="2022" name="Plant J.">
        <title>Strategies of tolerance reflected in two North American maple genomes.</title>
        <authorList>
            <person name="McEvoy S.L."/>
            <person name="Sezen U.U."/>
            <person name="Trouern-Trend A."/>
            <person name="McMahon S.M."/>
            <person name="Schaberg P.G."/>
            <person name="Yang J."/>
            <person name="Wegrzyn J.L."/>
            <person name="Swenson N.G."/>
        </authorList>
    </citation>
    <scope>NUCLEOTIDE SEQUENCE</scope>
    <source>
        <strain evidence="2">91603</strain>
    </source>
</reference>
<evidence type="ECO:0000313" key="2">
    <source>
        <dbReference type="EMBL" id="KAI9182597.1"/>
    </source>
</evidence>
<feature type="transmembrane region" description="Helical" evidence="1">
    <location>
        <begin position="171"/>
        <end position="189"/>
    </location>
</feature>
<evidence type="ECO:0000256" key="1">
    <source>
        <dbReference type="SAM" id="Phobius"/>
    </source>
</evidence>
<protein>
    <submittedName>
        <fullName evidence="2">Uncharacterized protein</fullName>
    </submittedName>
</protein>
<reference evidence="2" key="2">
    <citation type="submission" date="2023-02" db="EMBL/GenBank/DDBJ databases">
        <authorList>
            <person name="Swenson N.G."/>
            <person name="Wegrzyn J.L."/>
            <person name="Mcevoy S.L."/>
        </authorList>
    </citation>
    <scope>NUCLEOTIDE SEQUENCE</scope>
    <source>
        <strain evidence="2">91603</strain>
        <tissue evidence="2">Leaf</tissue>
    </source>
</reference>
<gene>
    <name evidence="2" type="ORF">LWI28_027034</name>
</gene>
<feature type="transmembrane region" description="Helical" evidence="1">
    <location>
        <begin position="196"/>
        <end position="223"/>
    </location>
</feature>
<keyword evidence="1" id="KW-0472">Membrane</keyword>
<comment type="caution">
    <text evidence="2">The sequence shown here is derived from an EMBL/GenBank/DDBJ whole genome shotgun (WGS) entry which is preliminary data.</text>
</comment>
<accession>A0AAD5J2T3</accession>
<proteinExistence type="predicted"/>
<sequence>MYLNLLLQAAQKWQTCSVGCKFGYDPDKKPDAAFGMCLMKLEQLLYSVQWNQLSTILRIILLRHNGGIAENRKKKTHKSLLHKSLLNLSKDRAATEAGAFEGIAATMDQSLMDPTSITTTISANPINLAKSAPLPVSFQLGGRSLRSHLVLGHFSLLLLCFRRALFSDAHLSSSFVAFWFSSFASEFFCRGSSSHVFCLAWFVAAFFPSSALLVLVLVLDNLLLHSCFLMLLCDTWFAADVQFLAWFATFALWFASFLFSNAAVRHLVCC</sequence>
<dbReference type="AlphaFoldDB" id="A0AAD5J2T3"/>
<keyword evidence="1" id="KW-1133">Transmembrane helix</keyword>
<feature type="transmembrane region" description="Helical" evidence="1">
    <location>
        <begin position="243"/>
        <end position="264"/>
    </location>
</feature>
<keyword evidence="3" id="KW-1185">Reference proteome</keyword>
<name>A0AAD5J2T3_ACENE</name>
<dbReference type="Proteomes" id="UP001064489">
    <property type="component" value="Chromosome 4"/>
</dbReference>
<dbReference type="EMBL" id="JAJSOW010000101">
    <property type="protein sequence ID" value="KAI9182597.1"/>
    <property type="molecule type" value="Genomic_DNA"/>
</dbReference>
<organism evidence="2 3">
    <name type="scientific">Acer negundo</name>
    <name type="common">Box elder</name>
    <dbReference type="NCBI Taxonomy" id="4023"/>
    <lineage>
        <taxon>Eukaryota</taxon>
        <taxon>Viridiplantae</taxon>
        <taxon>Streptophyta</taxon>
        <taxon>Embryophyta</taxon>
        <taxon>Tracheophyta</taxon>
        <taxon>Spermatophyta</taxon>
        <taxon>Magnoliopsida</taxon>
        <taxon>eudicotyledons</taxon>
        <taxon>Gunneridae</taxon>
        <taxon>Pentapetalae</taxon>
        <taxon>rosids</taxon>
        <taxon>malvids</taxon>
        <taxon>Sapindales</taxon>
        <taxon>Sapindaceae</taxon>
        <taxon>Hippocastanoideae</taxon>
        <taxon>Acereae</taxon>
        <taxon>Acer</taxon>
    </lineage>
</organism>
<keyword evidence="1" id="KW-0812">Transmembrane</keyword>